<evidence type="ECO:0000313" key="3">
    <source>
        <dbReference type="Proteomes" id="UP001318860"/>
    </source>
</evidence>
<dbReference type="PANTHER" id="PTHR36361">
    <property type="entry name" value="PROTEIN APEM9"/>
    <property type="match status" value="1"/>
</dbReference>
<name>A0ABR0UVC8_REHGL</name>
<reference evidence="2 3" key="1">
    <citation type="journal article" date="2021" name="Comput. Struct. Biotechnol. J.">
        <title>De novo genome assembly of the potent medicinal plant Rehmannia glutinosa using nanopore technology.</title>
        <authorList>
            <person name="Ma L."/>
            <person name="Dong C."/>
            <person name="Song C."/>
            <person name="Wang X."/>
            <person name="Zheng X."/>
            <person name="Niu Y."/>
            <person name="Chen S."/>
            <person name="Feng W."/>
        </authorList>
    </citation>
    <scope>NUCLEOTIDE SEQUENCE [LARGE SCALE GENOMIC DNA]</scope>
    <source>
        <strain evidence="2">DH-2019</strain>
    </source>
</reference>
<keyword evidence="3" id="KW-1185">Reference proteome</keyword>
<evidence type="ECO:0008006" key="4">
    <source>
        <dbReference type="Google" id="ProtNLM"/>
    </source>
</evidence>
<keyword evidence="1" id="KW-1133">Transmembrane helix</keyword>
<keyword evidence="1" id="KW-0812">Transmembrane</keyword>
<dbReference type="EMBL" id="JABTTQ020002026">
    <property type="protein sequence ID" value="KAK6126653.1"/>
    <property type="molecule type" value="Genomic_DNA"/>
</dbReference>
<feature type="transmembrane region" description="Helical" evidence="1">
    <location>
        <begin position="283"/>
        <end position="302"/>
    </location>
</feature>
<evidence type="ECO:0000313" key="2">
    <source>
        <dbReference type="EMBL" id="KAK6126653.1"/>
    </source>
</evidence>
<organism evidence="2 3">
    <name type="scientific">Rehmannia glutinosa</name>
    <name type="common">Chinese foxglove</name>
    <dbReference type="NCBI Taxonomy" id="99300"/>
    <lineage>
        <taxon>Eukaryota</taxon>
        <taxon>Viridiplantae</taxon>
        <taxon>Streptophyta</taxon>
        <taxon>Embryophyta</taxon>
        <taxon>Tracheophyta</taxon>
        <taxon>Spermatophyta</taxon>
        <taxon>Magnoliopsida</taxon>
        <taxon>eudicotyledons</taxon>
        <taxon>Gunneridae</taxon>
        <taxon>Pentapetalae</taxon>
        <taxon>asterids</taxon>
        <taxon>lamiids</taxon>
        <taxon>Lamiales</taxon>
        <taxon>Orobanchaceae</taxon>
        <taxon>Rehmannieae</taxon>
        <taxon>Rehmannia</taxon>
    </lineage>
</organism>
<dbReference type="PANTHER" id="PTHR36361:SF1">
    <property type="entry name" value="PROTEIN APEM9"/>
    <property type="match status" value="1"/>
</dbReference>
<accession>A0ABR0UVC8</accession>
<comment type="caution">
    <text evidence="2">The sequence shown here is derived from an EMBL/GenBank/DDBJ whole genome shotgun (WGS) entry which is preliminary data.</text>
</comment>
<evidence type="ECO:0000256" key="1">
    <source>
        <dbReference type="SAM" id="Phobius"/>
    </source>
</evidence>
<gene>
    <name evidence="2" type="ORF">DH2020_039600</name>
</gene>
<sequence>MAIIDEQTPIWEEIDRAESYLVCCMFEEAASSASSILKRLLENFNGSHKGLEVSENFGNEWDDMVESAGMVLVQSLKQLQRTSEILKELKVLFGSLTAIPVQVFVSGACFQMSESLSTTVQGYLEEFLDNWIYMDDRYYPRSGAEASVSDTEGSSFMFSIGVDEYLEVVELYVITLLATTLKHTDLAISWVEKAMLPLEKRQSMNSSMVTSSSQTSKSPQLPDEFFLRDQKPFNEHQKDIESEYLSSGVNITAKEEILKFSRQRVPCFWWFRNIRLKLGNTEVVVPSGKMLLASLLLLTYYFTRKKQAMLKRVLVKKAVSIKKALLDLWQLMFSYQVNPLAAVQTLPTATRANL</sequence>
<protein>
    <recommendedName>
        <fullName evidence="4">3-phosphoinositide-dependent protein kinase-1</fullName>
    </recommendedName>
</protein>
<keyword evidence="1" id="KW-0472">Membrane</keyword>
<dbReference type="InterPro" id="IPR034571">
    <property type="entry name" value="APEM9"/>
</dbReference>
<dbReference type="Proteomes" id="UP001318860">
    <property type="component" value="Unassembled WGS sequence"/>
</dbReference>
<proteinExistence type="predicted"/>